<accession>A0A1A9WNP3</accession>
<keyword evidence="1" id="KW-1133">Transmembrane helix</keyword>
<keyword evidence="1" id="KW-0812">Transmembrane</keyword>
<dbReference type="AlphaFoldDB" id="A0A1A9WNP3"/>
<evidence type="ECO:0000313" key="2">
    <source>
        <dbReference type="EnsemblMetazoa" id="GBRI026346-PA"/>
    </source>
</evidence>
<reference evidence="3" key="1">
    <citation type="submission" date="2014-03" db="EMBL/GenBank/DDBJ databases">
        <authorList>
            <person name="Aksoy S."/>
            <person name="Warren W."/>
            <person name="Wilson R.K."/>
        </authorList>
    </citation>
    <scope>NUCLEOTIDE SEQUENCE [LARGE SCALE GENOMIC DNA]</scope>
    <source>
        <strain evidence="3">IAEA</strain>
    </source>
</reference>
<feature type="transmembrane region" description="Helical" evidence="1">
    <location>
        <begin position="37"/>
        <end position="55"/>
    </location>
</feature>
<dbReference type="EnsemblMetazoa" id="GBRI026346-RA">
    <property type="protein sequence ID" value="GBRI026346-PA"/>
    <property type="gene ID" value="GBRI026346"/>
</dbReference>
<evidence type="ECO:0000256" key="1">
    <source>
        <dbReference type="SAM" id="Phobius"/>
    </source>
</evidence>
<sequence length="144" mass="16411">MKMKNEKAQTIRKKCAFDYWLSKVLWLSLSLQERREYYAAFGSIIYAIVVIVLLSTETTTLFIRGDLMLLYFSIALIFLAPIVETSSSSSSSSSPNFSSNVLVSSSLQVFYKFPYISSQKQAVYEEEESVSIELKKNKSITTHM</sequence>
<proteinExistence type="predicted"/>
<reference evidence="2" key="2">
    <citation type="submission" date="2020-05" db="UniProtKB">
        <authorList>
            <consortium name="EnsemblMetazoa"/>
        </authorList>
    </citation>
    <scope>IDENTIFICATION</scope>
    <source>
        <strain evidence="2">IAEA</strain>
    </source>
</reference>
<protein>
    <submittedName>
        <fullName evidence="2">Uncharacterized protein</fullName>
    </submittedName>
</protein>
<feature type="transmembrane region" description="Helical" evidence="1">
    <location>
        <begin position="61"/>
        <end position="83"/>
    </location>
</feature>
<evidence type="ECO:0000313" key="3">
    <source>
        <dbReference type="Proteomes" id="UP000091820"/>
    </source>
</evidence>
<organism evidence="2 3">
    <name type="scientific">Glossina brevipalpis</name>
    <dbReference type="NCBI Taxonomy" id="37001"/>
    <lineage>
        <taxon>Eukaryota</taxon>
        <taxon>Metazoa</taxon>
        <taxon>Ecdysozoa</taxon>
        <taxon>Arthropoda</taxon>
        <taxon>Hexapoda</taxon>
        <taxon>Insecta</taxon>
        <taxon>Pterygota</taxon>
        <taxon>Neoptera</taxon>
        <taxon>Endopterygota</taxon>
        <taxon>Diptera</taxon>
        <taxon>Brachycera</taxon>
        <taxon>Muscomorpha</taxon>
        <taxon>Hippoboscoidea</taxon>
        <taxon>Glossinidae</taxon>
        <taxon>Glossina</taxon>
    </lineage>
</organism>
<dbReference type="Proteomes" id="UP000091820">
    <property type="component" value="Unassembled WGS sequence"/>
</dbReference>
<name>A0A1A9WNP3_9MUSC</name>
<dbReference type="VEuPathDB" id="VectorBase:GBRI026346"/>
<keyword evidence="3" id="KW-1185">Reference proteome</keyword>
<keyword evidence="1" id="KW-0472">Membrane</keyword>